<protein>
    <submittedName>
        <fullName evidence="2">Proteophosphoglycan ppg4</fullName>
    </submittedName>
</protein>
<feature type="region of interest" description="Disordered" evidence="1">
    <location>
        <begin position="262"/>
        <end position="337"/>
    </location>
</feature>
<feature type="compositionally biased region" description="Polar residues" evidence="1">
    <location>
        <begin position="1"/>
        <end position="12"/>
    </location>
</feature>
<comment type="caution">
    <text evidence="2">The sequence shown here is derived from an EMBL/GenBank/DDBJ whole genome shotgun (WGS) entry which is preliminary data.</text>
</comment>
<sequence>MSQTSAEPNLNLSVPRLSGDAAASPPSPSSTSAIFGQPPTTRGDPDGPAAAPSASAEVERPAHLTKAWQHAGEVPGSQESAAGKESSTKPHKSATLVQRLTSPSVDCSEIPRESIMVSPEERKPTKKKLLFHVEPSSQNDSRSLQTKASSVLERSHKTSVLTGFKDSTSSTMVQQTSPPQATSASCLPPPPPPHYAIPYAKAAEETTLADNTSSVSSIEYWRRKLERTRLDITYELAMESAITSPDRVDKRVDTLPSIILQGQDAEETPLSTSSDEAPLRMSPDEDYHLAGSEPQVQQFELTAEQTLDSDMDSVEYERGLQEHAPTPLKASFASPASAKLQSYKEKLAEVDNVAIQKELMLVSSSSSATVPETPRSEAHQDKDRVPSPPHLEETQEDLPRPAAPAKRLPQRKGLRKPDAQSEPARSAQLLKDLEASPPPRSPSADVSAVSISPPRPGTPVPFLADHTPSPSSELMMFPTPSMSPEQAPFYPNFSTDERPSVDAAGSMEADEVRAASRESPSGENREEYVHIVQIVYGDL</sequence>
<feature type="compositionally biased region" description="Polar residues" evidence="1">
    <location>
        <begin position="95"/>
        <end position="105"/>
    </location>
</feature>
<feature type="compositionally biased region" description="Polar residues" evidence="1">
    <location>
        <begin position="158"/>
        <end position="185"/>
    </location>
</feature>
<evidence type="ECO:0000313" key="3">
    <source>
        <dbReference type="Proteomes" id="UP000015354"/>
    </source>
</evidence>
<feature type="compositionally biased region" description="Polar residues" evidence="1">
    <location>
        <begin position="135"/>
        <end position="149"/>
    </location>
</feature>
<feature type="compositionally biased region" description="Basic and acidic residues" evidence="1">
    <location>
        <begin position="374"/>
        <end position="399"/>
    </location>
</feature>
<feature type="region of interest" description="Disordered" evidence="1">
    <location>
        <begin position="1"/>
        <end position="196"/>
    </location>
</feature>
<feature type="compositionally biased region" description="Low complexity" evidence="1">
    <location>
        <begin position="21"/>
        <end position="33"/>
    </location>
</feature>
<proteinExistence type="predicted"/>
<keyword evidence="3" id="KW-1185">Reference proteome</keyword>
<organism evidence="2 3">
    <name type="scientific">Strigomonas culicis</name>
    <dbReference type="NCBI Taxonomy" id="28005"/>
    <lineage>
        <taxon>Eukaryota</taxon>
        <taxon>Discoba</taxon>
        <taxon>Euglenozoa</taxon>
        <taxon>Kinetoplastea</taxon>
        <taxon>Metakinetoplastina</taxon>
        <taxon>Trypanosomatida</taxon>
        <taxon>Trypanosomatidae</taxon>
        <taxon>Strigomonadinae</taxon>
        <taxon>Strigomonas</taxon>
    </lineage>
</organism>
<gene>
    <name evidence="2" type="ORF">STCU_10907</name>
</gene>
<accession>S9TFS7</accession>
<evidence type="ECO:0000313" key="2">
    <source>
        <dbReference type="EMBL" id="EPY16927.1"/>
    </source>
</evidence>
<dbReference type="EMBL" id="ATMH01010797">
    <property type="protein sequence ID" value="EPY16927.1"/>
    <property type="molecule type" value="Genomic_DNA"/>
</dbReference>
<reference evidence="2 3" key="1">
    <citation type="journal article" date="2013" name="PLoS ONE">
        <title>Predicting the Proteins of Angomonas deanei, Strigomonas culicis and Their Respective Endosymbionts Reveals New Aspects of the Trypanosomatidae Family.</title>
        <authorList>
            <person name="Motta M.C."/>
            <person name="Martins A.C."/>
            <person name="de Souza S.S."/>
            <person name="Catta-Preta C.M."/>
            <person name="Silva R."/>
            <person name="Klein C.C."/>
            <person name="de Almeida L.G."/>
            <person name="de Lima Cunha O."/>
            <person name="Ciapina L.P."/>
            <person name="Brocchi M."/>
            <person name="Colabardini A.C."/>
            <person name="de Araujo Lima B."/>
            <person name="Machado C.R."/>
            <person name="de Almeida Soares C.M."/>
            <person name="Probst C.M."/>
            <person name="de Menezes C.B."/>
            <person name="Thompson C.E."/>
            <person name="Bartholomeu D.C."/>
            <person name="Gradia D.F."/>
            <person name="Pavoni D.P."/>
            <person name="Grisard E.C."/>
            <person name="Fantinatti-Garboggini F."/>
            <person name="Marchini F.K."/>
            <person name="Rodrigues-Luiz G.F."/>
            <person name="Wagner G."/>
            <person name="Goldman G.H."/>
            <person name="Fietto J.L."/>
            <person name="Elias M.C."/>
            <person name="Goldman M.H."/>
            <person name="Sagot M.F."/>
            <person name="Pereira M."/>
            <person name="Stoco P.H."/>
            <person name="de Mendonca-Neto R.P."/>
            <person name="Teixeira S.M."/>
            <person name="Maciel T.E."/>
            <person name="de Oliveira Mendes T.A."/>
            <person name="Urmenyi T.P."/>
            <person name="de Souza W."/>
            <person name="Schenkman S."/>
            <person name="de Vasconcelos A.T."/>
        </authorList>
    </citation>
    <scope>NUCLEOTIDE SEQUENCE [LARGE SCALE GENOMIC DNA]</scope>
</reference>
<dbReference type="AlphaFoldDB" id="S9TFS7"/>
<feature type="compositionally biased region" description="Low complexity" evidence="1">
    <location>
        <begin position="46"/>
        <end position="56"/>
    </location>
</feature>
<name>S9TFS7_9TRYP</name>
<evidence type="ECO:0000256" key="1">
    <source>
        <dbReference type="SAM" id="MobiDB-lite"/>
    </source>
</evidence>
<dbReference type="Proteomes" id="UP000015354">
    <property type="component" value="Unassembled WGS sequence"/>
</dbReference>
<feature type="compositionally biased region" description="Polar residues" evidence="1">
    <location>
        <begin position="294"/>
        <end position="306"/>
    </location>
</feature>
<feature type="region of interest" description="Disordered" evidence="1">
    <location>
        <begin position="362"/>
        <end position="524"/>
    </location>
</feature>